<organism evidence="4 5">
    <name type="scientific">Prorocentrum cordatum</name>
    <dbReference type="NCBI Taxonomy" id="2364126"/>
    <lineage>
        <taxon>Eukaryota</taxon>
        <taxon>Sar</taxon>
        <taxon>Alveolata</taxon>
        <taxon>Dinophyceae</taxon>
        <taxon>Prorocentrales</taxon>
        <taxon>Prorocentraceae</taxon>
        <taxon>Prorocentrum</taxon>
    </lineage>
</organism>
<protein>
    <recommendedName>
        <fullName evidence="6">RRM domain-containing protein</fullName>
    </recommendedName>
</protein>
<evidence type="ECO:0000259" key="3">
    <source>
        <dbReference type="Pfam" id="PF04059"/>
    </source>
</evidence>
<dbReference type="InterPro" id="IPR004871">
    <property type="entry name" value="RSE1/DDB1/CPSF1_C"/>
</dbReference>
<evidence type="ECO:0000313" key="5">
    <source>
        <dbReference type="Proteomes" id="UP001189429"/>
    </source>
</evidence>
<feature type="region of interest" description="Disordered" evidence="1">
    <location>
        <begin position="463"/>
        <end position="495"/>
    </location>
</feature>
<feature type="domain" description="Mei2-like C-terminal RNA recognition motif" evidence="3">
    <location>
        <begin position="129"/>
        <end position="218"/>
    </location>
</feature>
<feature type="region of interest" description="Disordered" evidence="1">
    <location>
        <begin position="46"/>
        <end position="66"/>
    </location>
</feature>
<dbReference type="InterPro" id="IPR050358">
    <property type="entry name" value="RSE1/DDB1/CFT1"/>
</dbReference>
<sequence>MARLQRSPAIAKTLPIEARADCGAAPWPGGSVPGAARNMDLTTAGRRAVPAGSPPGSSGNASGQEEVLPARQVVEAARLSKHGAQQTRRPGRTDRAQPTSHMKPAVVISADLEAARGTALRGGGLSGCTTVRLKNVEPSLMPGMAIAALNANGFKGTFDFVHVPTDVKRRRNRGMLFINFVEPAAANAMYQSFHHQTIPGVSPAGKALEITPAYVQGFQENFDRHAKSEAVAGCALTRVDSQLRTCLLHYTPKGVIVTYVSLLAPRWLADCFRNFSISRPSLASFQLLPQVGAMCAATLGDDALEHLAVGTALVRADEPEPSTGRVRLYAGRAGSLTLAGLLEVPGAVYALLPFQGMLLGSVNNRVVLWRRVSAPASATGPALELREVCAHTGSIMALHLQAMGDRILVGDLMQSAKLLRYDPVAASLVEVAQDASTSWLTAVEMLSEDVFLCADDHRRHLAAGSSRGVAPPRPRPVPTGAGLCLESRLEGSTSG</sequence>
<dbReference type="PANTHER" id="PTHR10644">
    <property type="entry name" value="DNA REPAIR/RNA PROCESSING CPSF FAMILY"/>
    <property type="match status" value="1"/>
</dbReference>
<evidence type="ECO:0000313" key="4">
    <source>
        <dbReference type="EMBL" id="CAK0908439.1"/>
    </source>
</evidence>
<dbReference type="Gene3D" id="2.130.10.10">
    <property type="entry name" value="YVTN repeat-like/Quinoprotein amine dehydrogenase"/>
    <property type="match status" value="1"/>
</dbReference>
<dbReference type="InterPro" id="IPR015943">
    <property type="entry name" value="WD40/YVTN_repeat-like_dom_sf"/>
</dbReference>
<evidence type="ECO:0008006" key="6">
    <source>
        <dbReference type="Google" id="ProtNLM"/>
    </source>
</evidence>
<dbReference type="Pfam" id="PF04059">
    <property type="entry name" value="RRM_2"/>
    <property type="match status" value="1"/>
</dbReference>
<comment type="caution">
    <text evidence="4">The sequence shown here is derived from an EMBL/GenBank/DDBJ whole genome shotgun (WGS) entry which is preliminary data.</text>
</comment>
<dbReference type="EMBL" id="CAUYUJ010022015">
    <property type="protein sequence ID" value="CAK0908439.1"/>
    <property type="molecule type" value="Genomic_DNA"/>
</dbReference>
<accession>A0ABN9YB94</accession>
<feature type="region of interest" description="Disordered" evidence="1">
    <location>
        <begin position="79"/>
        <end position="101"/>
    </location>
</feature>
<evidence type="ECO:0000256" key="1">
    <source>
        <dbReference type="SAM" id="MobiDB-lite"/>
    </source>
</evidence>
<dbReference type="Pfam" id="PF03178">
    <property type="entry name" value="CPSF_A"/>
    <property type="match status" value="1"/>
</dbReference>
<feature type="compositionally biased region" description="Low complexity" evidence="1">
    <location>
        <begin position="48"/>
        <end position="63"/>
    </location>
</feature>
<feature type="domain" description="RSE1/DDB1/CPSF1 C-terminal" evidence="2">
    <location>
        <begin position="293"/>
        <end position="458"/>
    </location>
</feature>
<reference evidence="4" key="1">
    <citation type="submission" date="2023-10" db="EMBL/GenBank/DDBJ databases">
        <authorList>
            <person name="Chen Y."/>
            <person name="Shah S."/>
            <person name="Dougan E. K."/>
            <person name="Thang M."/>
            <person name="Chan C."/>
        </authorList>
    </citation>
    <scope>NUCLEOTIDE SEQUENCE [LARGE SCALE GENOMIC DNA]</scope>
</reference>
<evidence type="ECO:0000259" key="2">
    <source>
        <dbReference type="Pfam" id="PF03178"/>
    </source>
</evidence>
<name>A0ABN9YB94_9DINO</name>
<keyword evidence="5" id="KW-1185">Reference proteome</keyword>
<proteinExistence type="predicted"/>
<dbReference type="Proteomes" id="UP001189429">
    <property type="component" value="Unassembled WGS sequence"/>
</dbReference>
<gene>
    <name evidence="4" type="ORF">PCOR1329_LOCUS83120</name>
</gene>
<dbReference type="InterPro" id="IPR007201">
    <property type="entry name" value="Mei2-like_Rrm_C"/>
</dbReference>